<comment type="caution">
    <text evidence="2">The sequence shown here is derived from an EMBL/GenBank/DDBJ whole genome shotgun (WGS) entry which is preliminary data.</text>
</comment>
<dbReference type="AlphaFoldDB" id="A0A4R6IIM1"/>
<keyword evidence="3" id="KW-1185">Reference proteome</keyword>
<evidence type="ECO:0000313" key="2">
    <source>
        <dbReference type="EMBL" id="TDO21807.1"/>
    </source>
</evidence>
<accession>A0A4R6IIM1</accession>
<evidence type="ECO:0000313" key="3">
    <source>
        <dbReference type="Proteomes" id="UP000295499"/>
    </source>
</evidence>
<sequence>MQLGDFKRKYNYKSDTSQYKGSYTLAIIISIVAFVLIWYFL</sequence>
<name>A0A4R6IIM1_9SPHI</name>
<keyword evidence="1" id="KW-0472">Membrane</keyword>
<feature type="transmembrane region" description="Helical" evidence="1">
    <location>
        <begin position="21"/>
        <end position="40"/>
    </location>
</feature>
<keyword evidence="1" id="KW-0812">Transmembrane</keyword>
<proteinExistence type="predicted"/>
<keyword evidence="1" id="KW-1133">Transmembrane helix</keyword>
<gene>
    <name evidence="2" type="ORF">CLV32_2915</name>
</gene>
<organism evidence="2 3">
    <name type="scientific">Pedobacter duraquae</name>
    <dbReference type="NCBI Taxonomy" id="425511"/>
    <lineage>
        <taxon>Bacteria</taxon>
        <taxon>Pseudomonadati</taxon>
        <taxon>Bacteroidota</taxon>
        <taxon>Sphingobacteriia</taxon>
        <taxon>Sphingobacteriales</taxon>
        <taxon>Sphingobacteriaceae</taxon>
        <taxon>Pedobacter</taxon>
    </lineage>
</organism>
<dbReference type="Proteomes" id="UP000295499">
    <property type="component" value="Unassembled WGS sequence"/>
</dbReference>
<evidence type="ECO:0000256" key="1">
    <source>
        <dbReference type="SAM" id="Phobius"/>
    </source>
</evidence>
<protein>
    <submittedName>
        <fullName evidence="2">Uncharacterized protein</fullName>
    </submittedName>
</protein>
<reference evidence="2 3" key="1">
    <citation type="submission" date="2019-03" db="EMBL/GenBank/DDBJ databases">
        <title>Genomic Encyclopedia of Archaeal and Bacterial Type Strains, Phase II (KMG-II): from individual species to whole genera.</title>
        <authorList>
            <person name="Goeker M."/>
        </authorList>
    </citation>
    <scope>NUCLEOTIDE SEQUENCE [LARGE SCALE GENOMIC DNA]</scope>
    <source>
        <strain evidence="2 3">DSM 19034</strain>
    </source>
</reference>
<dbReference type="EMBL" id="SNWM01000003">
    <property type="protein sequence ID" value="TDO21807.1"/>
    <property type="molecule type" value="Genomic_DNA"/>
</dbReference>